<name>A0A1E1F2W2_9SPHN</name>
<keyword evidence="2" id="KW-1185">Reference proteome</keyword>
<protein>
    <recommendedName>
        <fullName evidence="3">Transposase</fullName>
    </recommendedName>
</protein>
<dbReference type="InterPro" id="IPR012337">
    <property type="entry name" value="RNaseH-like_sf"/>
</dbReference>
<dbReference type="Proteomes" id="UP000218272">
    <property type="component" value="Chromosome SCLO_1"/>
</dbReference>
<accession>A0A1E1F2W2</accession>
<dbReference type="KEGG" id="sclo:SCLO_1017520"/>
<evidence type="ECO:0008006" key="3">
    <source>
        <dbReference type="Google" id="ProtNLM"/>
    </source>
</evidence>
<evidence type="ECO:0000313" key="1">
    <source>
        <dbReference type="EMBL" id="BAV64792.1"/>
    </source>
</evidence>
<sequence length="106" mass="12070">MSAPEWHLDIVRDDGCPLLLVMIEPQSGRVQHSTIKRFTRLGVIPALQEMMRRLGERPAAIVTDNDPRWFGVADALGVQRRILPPDQKTELERIAMRLIQKMEGDA</sequence>
<dbReference type="SUPFAM" id="SSF53098">
    <property type="entry name" value="Ribonuclease H-like"/>
    <property type="match status" value="1"/>
</dbReference>
<dbReference type="EMBL" id="AP017655">
    <property type="protein sequence ID" value="BAV64792.1"/>
    <property type="molecule type" value="Genomic_DNA"/>
</dbReference>
<dbReference type="OrthoDB" id="9893447at2"/>
<dbReference type="RefSeq" id="WP_066517630.1">
    <property type="nucleotide sequence ID" value="NZ_AP017655.1"/>
</dbReference>
<gene>
    <name evidence="1" type="ORF">SCLO_1017520</name>
</gene>
<reference evidence="1 2" key="1">
    <citation type="submission" date="2016-10" db="EMBL/GenBank/DDBJ databases">
        <title>Complete Genome Sequence of the Nonylphenol-Degrading Bacterium Sphingobium cloacae JCM 10874T.</title>
        <authorList>
            <person name="Ootsuka M."/>
            <person name="Nishizawa T."/>
            <person name="Ohta H."/>
        </authorList>
    </citation>
    <scope>NUCLEOTIDE SEQUENCE [LARGE SCALE GENOMIC DNA]</scope>
    <source>
        <strain evidence="1 2">JCM 10874</strain>
    </source>
</reference>
<dbReference type="AlphaFoldDB" id="A0A1E1F2W2"/>
<evidence type="ECO:0000313" key="2">
    <source>
        <dbReference type="Proteomes" id="UP000218272"/>
    </source>
</evidence>
<proteinExistence type="predicted"/>
<organism evidence="1 2">
    <name type="scientific">Sphingobium cloacae</name>
    <dbReference type="NCBI Taxonomy" id="120107"/>
    <lineage>
        <taxon>Bacteria</taxon>
        <taxon>Pseudomonadati</taxon>
        <taxon>Pseudomonadota</taxon>
        <taxon>Alphaproteobacteria</taxon>
        <taxon>Sphingomonadales</taxon>
        <taxon>Sphingomonadaceae</taxon>
        <taxon>Sphingobium</taxon>
    </lineage>
</organism>